<keyword evidence="8" id="KW-0808">Transferase</keyword>
<sequence>MVGKIVIERLEFQGRCGVTREERHRPQPLALDLELDCDMSSAAASEKLADTVDYAKVLERVEALGHTEDCALLERLAERILAVLFEEFPIERVRLWLRKLAPPVAQTTASVGLRIDRIRPAYLIGSQPLTPSRFLLQNIHRVPKGRVLDVACGKGRHALYLANLGFDVEAIDRDAEAVFDLASTAKQRNLPNLTVQTVDLERATDDRPEFPANRYDAIVVCFYLHRPLFSWLVDALKPNGVLLYETFTIDNYRRHRHPRRWEFCLAHNELLRLTSALQVLSYDEGEHATNSGVDTVFTAQLLARKAALPEPDREPA</sequence>
<dbReference type="GO" id="GO:0046656">
    <property type="term" value="P:folic acid biosynthetic process"/>
    <property type="evidence" value="ECO:0007669"/>
    <property type="project" value="UniProtKB-UniRule"/>
</dbReference>
<dbReference type="Gene3D" id="3.40.50.150">
    <property type="entry name" value="Vaccinia Virus protein VP39"/>
    <property type="match status" value="1"/>
</dbReference>
<organism evidence="8 9">
    <name type="scientific">Nitrospira japonica</name>
    <dbReference type="NCBI Taxonomy" id="1325564"/>
    <lineage>
        <taxon>Bacteria</taxon>
        <taxon>Pseudomonadati</taxon>
        <taxon>Nitrospirota</taxon>
        <taxon>Nitrospiria</taxon>
        <taxon>Nitrospirales</taxon>
        <taxon>Nitrospiraceae</taxon>
        <taxon>Nitrospira</taxon>
    </lineage>
</organism>
<dbReference type="PANTHER" id="PTHR42844">
    <property type="entry name" value="DIHYDRONEOPTERIN ALDOLASE 1-RELATED"/>
    <property type="match status" value="1"/>
</dbReference>
<evidence type="ECO:0000313" key="9">
    <source>
        <dbReference type="Proteomes" id="UP000192042"/>
    </source>
</evidence>
<dbReference type="Pfam" id="PF03848">
    <property type="entry name" value="TehB"/>
    <property type="match status" value="1"/>
</dbReference>
<proteinExistence type="inferred from homology"/>
<dbReference type="EC" id="4.1.2.25" evidence="6"/>
<keyword evidence="5 6" id="KW-0456">Lyase</keyword>
<evidence type="ECO:0000256" key="6">
    <source>
        <dbReference type="RuleBase" id="RU362079"/>
    </source>
</evidence>
<dbReference type="AlphaFoldDB" id="A0A1W1I728"/>
<feature type="domain" description="Dihydroneopterin aldolase/epimerase" evidence="7">
    <location>
        <begin position="5"/>
        <end position="117"/>
    </location>
</feature>
<dbReference type="GO" id="GO:0004150">
    <property type="term" value="F:dihydroneopterin aldolase activity"/>
    <property type="evidence" value="ECO:0007669"/>
    <property type="project" value="UniProtKB-UniRule"/>
</dbReference>
<dbReference type="Gene3D" id="3.30.1130.10">
    <property type="match status" value="1"/>
</dbReference>
<gene>
    <name evidence="8" type="ORF">NSJP_2643</name>
</gene>
<dbReference type="NCBIfam" id="TIGR00526">
    <property type="entry name" value="folB_dom"/>
    <property type="match status" value="1"/>
</dbReference>
<dbReference type="CDD" id="cd02440">
    <property type="entry name" value="AdoMet_MTases"/>
    <property type="match status" value="1"/>
</dbReference>
<evidence type="ECO:0000256" key="4">
    <source>
        <dbReference type="ARBA" id="ARBA00022909"/>
    </source>
</evidence>
<dbReference type="InterPro" id="IPR029063">
    <property type="entry name" value="SAM-dependent_MTases_sf"/>
</dbReference>
<dbReference type="InterPro" id="IPR043133">
    <property type="entry name" value="GTP-CH-I_C/QueF"/>
</dbReference>
<dbReference type="EMBL" id="LT828648">
    <property type="protein sequence ID" value="SLM48810.1"/>
    <property type="molecule type" value="Genomic_DNA"/>
</dbReference>
<dbReference type="SUPFAM" id="SSF53335">
    <property type="entry name" value="S-adenosyl-L-methionine-dependent methyltransferases"/>
    <property type="match status" value="1"/>
</dbReference>
<dbReference type="GO" id="GO:0005737">
    <property type="term" value="C:cytoplasm"/>
    <property type="evidence" value="ECO:0007669"/>
    <property type="project" value="TreeGrafter"/>
</dbReference>
<accession>A0A1W1I728</accession>
<dbReference type="InterPro" id="IPR006156">
    <property type="entry name" value="Dihydroneopterin_aldolase"/>
</dbReference>
<dbReference type="PANTHER" id="PTHR42844:SF1">
    <property type="entry name" value="DIHYDRONEOPTERIN ALDOLASE 1-RELATED"/>
    <property type="match status" value="1"/>
</dbReference>
<dbReference type="InterPro" id="IPR006157">
    <property type="entry name" value="FolB_dom"/>
</dbReference>
<keyword evidence="4 6" id="KW-0289">Folate biosynthesis</keyword>
<keyword evidence="8" id="KW-0489">Methyltransferase</keyword>
<name>A0A1W1I728_9BACT</name>
<evidence type="ECO:0000256" key="5">
    <source>
        <dbReference type="ARBA" id="ARBA00023239"/>
    </source>
</evidence>
<dbReference type="UniPathway" id="UPA00077">
    <property type="reaction ID" value="UER00154"/>
</dbReference>
<dbReference type="NCBIfam" id="TIGR00525">
    <property type="entry name" value="folB"/>
    <property type="match status" value="1"/>
</dbReference>
<dbReference type="GO" id="GO:0046654">
    <property type="term" value="P:tetrahydrofolate biosynthetic process"/>
    <property type="evidence" value="ECO:0007669"/>
    <property type="project" value="UniProtKB-UniRule"/>
</dbReference>
<dbReference type="STRING" id="1325564.NSJP_2643"/>
<comment type="similarity">
    <text evidence="3 6">Belongs to the DHNA family.</text>
</comment>
<evidence type="ECO:0000256" key="3">
    <source>
        <dbReference type="ARBA" id="ARBA00005708"/>
    </source>
</evidence>
<dbReference type="KEGG" id="nja:NSJP_2643"/>
<reference evidence="8 9" key="1">
    <citation type="submission" date="2017-03" db="EMBL/GenBank/DDBJ databases">
        <authorList>
            <person name="Afonso C.L."/>
            <person name="Miller P.J."/>
            <person name="Scott M.A."/>
            <person name="Spackman E."/>
            <person name="Goraichik I."/>
            <person name="Dimitrov K.M."/>
            <person name="Suarez D.L."/>
            <person name="Swayne D.E."/>
        </authorList>
    </citation>
    <scope>NUCLEOTIDE SEQUENCE [LARGE SCALE GENOMIC DNA]</scope>
    <source>
        <strain evidence="8">Genome sequencing of Nitrospira japonica strain NJ11</strain>
    </source>
</reference>
<comment type="catalytic activity">
    <reaction evidence="1 6">
        <text>7,8-dihydroneopterin = 6-hydroxymethyl-7,8-dihydropterin + glycolaldehyde</text>
        <dbReference type="Rhea" id="RHEA:10540"/>
        <dbReference type="ChEBI" id="CHEBI:17001"/>
        <dbReference type="ChEBI" id="CHEBI:17071"/>
        <dbReference type="ChEBI" id="CHEBI:44841"/>
        <dbReference type="EC" id="4.1.2.25"/>
    </reaction>
</comment>
<evidence type="ECO:0000256" key="1">
    <source>
        <dbReference type="ARBA" id="ARBA00001353"/>
    </source>
</evidence>
<dbReference type="InterPro" id="IPR015985">
    <property type="entry name" value="TehB-like_dom"/>
</dbReference>
<keyword evidence="9" id="KW-1185">Reference proteome</keyword>
<protein>
    <recommendedName>
        <fullName evidence="6">7,8-dihydroneopterin aldolase</fullName>
        <ecNumber evidence="6">4.1.2.25</ecNumber>
    </recommendedName>
</protein>
<dbReference type="Pfam" id="PF02152">
    <property type="entry name" value="FolB"/>
    <property type="match status" value="1"/>
</dbReference>
<dbReference type="SMART" id="SM00905">
    <property type="entry name" value="FolB"/>
    <property type="match status" value="1"/>
</dbReference>
<dbReference type="SUPFAM" id="SSF55620">
    <property type="entry name" value="Tetrahydrobiopterin biosynthesis enzymes-like"/>
    <property type="match status" value="1"/>
</dbReference>
<comment type="function">
    <text evidence="6">Catalyzes the conversion of 7,8-dihydroneopterin to 6-hydroxymethyl-7,8-dihydropterin.</text>
</comment>
<evidence type="ECO:0000259" key="7">
    <source>
        <dbReference type="SMART" id="SM00905"/>
    </source>
</evidence>
<evidence type="ECO:0000256" key="2">
    <source>
        <dbReference type="ARBA" id="ARBA00005013"/>
    </source>
</evidence>
<dbReference type="GO" id="GO:0008168">
    <property type="term" value="F:methyltransferase activity"/>
    <property type="evidence" value="ECO:0007669"/>
    <property type="project" value="UniProtKB-KW"/>
</dbReference>
<dbReference type="Proteomes" id="UP000192042">
    <property type="component" value="Chromosome I"/>
</dbReference>
<dbReference type="GO" id="GO:0032259">
    <property type="term" value="P:methylation"/>
    <property type="evidence" value="ECO:0007669"/>
    <property type="project" value="UniProtKB-KW"/>
</dbReference>
<evidence type="ECO:0000313" key="8">
    <source>
        <dbReference type="EMBL" id="SLM48810.1"/>
    </source>
</evidence>
<comment type="pathway">
    <text evidence="2 6">Cofactor biosynthesis; tetrahydrofolate biosynthesis; 2-amino-4-hydroxy-6-hydroxymethyl-7,8-dihydropteridine diphosphate from 7,8-dihydroneopterin triphosphate: step 3/4.</text>
</comment>
<dbReference type="RefSeq" id="WP_172834309.1">
    <property type="nucleotide sequence ID" value="NZ_LT828648.1"/>
</dbReference>